<evidence type="ECO:0000256" key="6">
    <source>
        <dbReference type="ARBA" id="ARBA00022837"/>
    </source>
</evidence>
<proteinExistence type="inferred from homology"/>
<dbReference type="GO" id="GO:0030570">
    <property type="term" value="F:pectate lyase activity"/>
    <property type="evidence" value="ECO:0007669"/>
    <property type="project" value="UniProtKB-EC"/>
</dbReference>
<gene>
    <name evidence="10" type="ORF">J5N97_007762</name>
</gene>
<evidence type="ECO:0000256" key="5">
    <source>
        <dbReference type="ARBA" id="ARBA00022729"/>
    </source>
</evidence>
<sequence>MASPLLTLYTSLLLILSLTLIQNLPTVISSYSSYNPSTKTKTSKALLINPIDACWAANNPKWSSNRQALANCAVGFGNMALGGKQGRIYVVTDPSDDAVNPKPGTLRYGVIQVQPLWIIFSKNMIIRLKNELIMNSFKTIDGRGVKVEIGYGPCITIQGVSHVIIHGLGIHACKPGKPGMVRSSPTHVGRRGGSDGDGIVIFGSSHVWIDHCSLSNAYDGLIDVIHGSTAITISNNFFSNHDKVMLFGHKDGFTADKKMKVTVAFNRFAHDLIQRMPRHAFVEATTTVTLIIAEINTLASTAFLGKFADFATFATVENISISVNTLLAAAVGAAAASIVAN</sequence>
<keyword evidence="5 8" id="KW-0732">Signal</keyword>
<evidence type="ECO:0000256" key="4">
    <source>
        <dbReference type="ARBA" id="ARBA00022723"/>
    </source>
</evidence>
<dbReference type="InterPro" id="IPR045032">
    <property type="entry name" value="PEL"/>
</dbReference>
<evidence type="ECO:0000259" key="9">
    <source>
        <dbReference type="SMART" id="SM00656"/>
    </source>
</evidence>
<evidence type="ECO:0000313" key="10">
    <source>
        <dbReference type="EMBL" id="KAJ0989406.1"/>
    </source>
</evidence>
<comment type="catalytic activity">
    <reaction evidence="1 8">
        <text>Eliminative cleavage of (1-&gt;4)-alpha-D-galacturonan to give oligosaccharides with 4-deoxy-alpha-D-galact-4-enuronosyl groups at their non-reducing ends.</text>
        <dbReference type="EC" id="4.2.2.2"/>
    </reaction>
</comment>
<keyword evidence="4 8" id="KW-0479">Metal-binding</keyword>
<dbReference type="GO" id="GO:0046872">
    <property type="term" value="F:metal ion binding"/>
    <property type="evidence" value="ECO:0007669"/>
    <property type="project" value="UniProtKB-KW"/>
</dbReference>
<keyword evidence="6 8" id="KW-0106">Calcium</keyword>
<dbReference type="OrthoDB" id="1637350at2759"/>
<dbReference type="Gene3D" id="2.160.20.10">
    <property type="entry name" value="Single-stranded right-handed beta-helix, Pectin lyase-like"/>
    <property type="match status" value="1"/>
</dbReference>
<reference evidence="10" key="2">
    <citation type="journal article" date="2022" name="Hortic Res">
        <title>The genome of Dioscorea zingiberensis sheds light on the biosynthesis, origin and evolution of the medicinally important diosgenin saponins.</title>
        <authorList>
            <person name="Li Y."/>
            <person name="Tan C."/>
            <person name="Li Z."/>
            <person name="Guo J."/>
            <person name="Li S."/>
            <person name="Chen X."/>
            <person name="Wang C."/>
            <person name="Dai X."/>
            <person name="Yang H."/>
            <person name="Song W."/>
            <person name="Hou L."/>
            <person name="Xu J."/>
            <person name="Tong Z."/>
            <person name="Xu A."/>
            <person name="Yuan X."/>
            <person name="Wang W."/>
            <person name="Yang Q."/>
            <person name="Chen L."/>
            <person name="Sun Z."/>
            <person name="Wang K."/>
            <person name="Pan B."/>
            <person name="Chen J."/>
            <person name="Bao Y."/>
            <person name="Liu F."/>
            <person name="Qi X."/>
            <person name="Gang D.R."/>
            <person name="Wen J."/>
            <person name="Li J."/>
        </authorList>
    </citation>
    <scope>NUCLEOTIDE SEQUENCE</scope>
    <source>
        <strain evidence="10">Dzin_1.0</strain>
    </source>
</reference>
<feature type="chain" id="PRO_5039744600" description="Pectate lyase" evidence="8">
    <location>
        <begin position="22"/>
        <end position="341"/>
    </location>
</feature>
<dbReference type="SMART" id="SM00656">
    <property type="entry name" value="Amb_all"/>
    <property type="match status" value="1"/>
</dbReference>
<dbReference type="InterPro" id="IPR012334">
    <property type="entry name" value="Pectin_lyas_fold"/>
</dbReference>
<dbReference type="PRINTS" id="PR00807">
    <property type="entry name" value="AMBALLERGEN"/>
</dbReference>
<dbReference type="SUPFAM" id="SSF51126">
    <property type="entry name" value="Pectin lyase-like"/>
    <property type="match status" value="1"/>
</dbReference>
<dbReference type="EMBL" id="JAGGNH010000001">
    <property type="protein sequence ID" value="KAJ0989406.1"/>
    <property type="molecule type" value="Genomic_DNA"/>
</dbReference>
<evidence type="ECO:0000256" key="3">
    <source>
        <dbReference type="ARBA" id="ARBA00012272"/>
    </source>
</evidence>
<accession>A0A9D5DCH6</accession>
<dbReference type="Pfam" id="PF00544">
    <property type="entry name" value="Pectate_lyase_4"/>
    <property type="match status" value="1"/>
</dbReference>
<dbReference type="EC" id="4.2.2.2" evidence="3 8"/>
<keyword evidence="11" id="KW-1185">Reference proteome</keyword>
<evidence type="ECO:0000313" key="11">
    <source>
        <dbReference type="Proteomes" id="UP001085076"/>
    </source>
</evidence>
<protein>
    <recommendedName>
        <fullName evidence="3 8">Pectate lyase</fullName>
        <ecNumber evidence="3 8">4.2.2.2</ecNumber>
    </recommendedName>
</protein>
<evidence type="ECO:0000256" key="8">
    <source>
        <dbReference type="RuleBase" id="RU361123"/>
    </source>
</evidence>
<dbReference type="InterPro" id="IPR011050">
    <property type="entry name" value="Pectin_lyase_fold/virulence"/>
</dbReference>
<dbReference type="Proteomes" id="UP001085076">
    <property type="component" value="Miscellaneous, Linkage group lg01"/>
</dbReference>
<evidence type="ECO:0000256" key="7">
    <source>
        <dbReference type="ARBA" id="ARBA00023239"/>
    </source>
</evidence>
<feature type="domain" description="Pectate lyase" evidence="9">
    <location>
        <begin position="123"/>
        <end position="302"/>
    </location>
</feature>
<organism evidence="10 11">
    <name type="scientific">Dioscorea zingiberensis</name>
    <dbReference type="NCBI Taxonomy" id="325984"/>
    <lineage>
        <taxon>Eukaryota</taxon>
        <taxon>Viridiplantae</taxon>
        <taxon>Streptophyta</taxon>
        <taxon>Embryophyta</taxon>
        <taxon>Tracheophyta</taxon>
        <taxon>Spermatophyta</taxon>
        <taxon>Magnoliopsida</taxon>
        <taxon>Liliopsida</taxon>
        <taxon>Dioscoreales</taxon>
        <taxon>Dioscoreaceae</taxon>
        <taxon>Dioscorea</taxon>
    </lineage>
</organism>
<comment type="caution">
    <text evidence="10">The sequence shown here is derived from an EMBL/GenBank/DDBJ whole genome shotgun (WGS) entry which is preliminary data.</text>
</comment>
<evidence type="ECO:0000256" key="1">
    <source>
        <dbReference type="ARBA" id="ARBA00000695"/>
    </source>
</evidence>
<dbReference type="InterPro" id="IPR002022">
    <property type="entry name" value="Pec_lyase"/>
</dbReference>
<dbReference type="AlphaFoldDB" id="A0A9D5DCH6"/>
<dbReference type="PANTHER" id="PTHR31683">
    <property type="entry name" value="PECTATE LYASE 18-RELATED"/>
    <property type="match status" value="1"/>
</dbReference>
<evidence type="ECO:0000256" key="2">
    <source>
        <dbReference type="ARBA" id="ARBA00005220"/>
    </source>
</evidence>
<keyword evidence="7 8" id="KW-0456">Lyase</keyword>
<feature type="signal peptide" evidence="8">
    <location>
        <begin position="1"/>
        <end position="21"/>
    </location>
</feature>
<comment type="similarity">
    <text evidence="8">Belongs to the polysaccharide lyase 1 family.</text>
</comment>
<dbReference type="InterPro" id="IPR018082">
    <property type="entry name" value="AmbAllergen"/>
</dbReference>
<reference evidence="10" key="1">
    <citation type="submission" date="2021-03" db="EMBL/GenBank/DDBJ databases">
        <authorList>
            <person name="Li Z."/>
            <person name="Yang C."/>
        </authorList>
    </citation>
    <scope>NUCLEOTIDE SEQUENCE</scope>
    <source>
        <strain evidence="10">Dzin_1.0</strain>
        <tissue evidence="10">Leaf</tissue>
    </source>
</reference>
<comment type="cofactor">
    <cofactor evidence="8">
        <name>Ca(2+)</name>
        <dbReference type="ChEBI" id="CHEBI:29108"/>
    </cofactor>
    <text evidence="8">Binds 1 Ca(2+) ion. Required for its activity.</text>
</comment>
<name>A0A9D5DCH6_9LILI</name>
<comment type="pathway">
    <text evidence="2 8">Glycan metabolism; pectin degradation; 2-dehydro-3-deoxy-D-gluconate from pectin: step 2/5.</text>
</comment>
<dbReference type="PANTHER" id="PTHR31683:SF80">
    <property type="entry name" value="PECTATE LYASE 16-RELATED"/>
    <property type="match status" value="1"/>
</dbReference>